<dbReference type="GO" id="GO:0016646">
    <property type="term" value="F:oxidoreductase activity, acting on the CH-NH group of donors, NAD or NADP as acceptor"/>
    <property type="evidence" value="ECO:0007669"/>
    <property type="project" value="UniProtKB-ARBA"/>
</dbReference>
<feature type="domain" description="Flavin reductase like" evidence="4">
    <location>
        <begin position="10"/>
        <end position="157"/>
    </location>
</feature>
<evidence type="ECO:0000313" key="5">
    <source>
        <dbReference type="EMBL" id="OZM56065.1"/>
    </source>
</evidence>
<reference evidence="6" key="1">
    <citation type="submission" date="2017-08" db="EMBL/GenBank/DDBJ databases">
        <authorList>
            <person name="Huang Z."/>
        </authorList>
    </citation>
    <scope>NUCLEOTIDE SEQUENCE [LARGE SCALE GENOMIC DNA]</scope>
    <source>
        <strain evidence="6">SA5d-4</strain>
    </source>
</reference>
<dbReference type="EMBL" id="NPIA01000008">
    <property type="protein sequence ID" value="OZM56065.1"/>
    <property type="molecule type" value="Genomic_DNA"/>
</dbReference>
<organism evidence="5 6">
    <name type="scientific">Lottiidibacillus patelloidae</name>
    <dbReference type="NCBI Taxonomy" id="2670334"/>
    <lineage>
        <taxon>Bacteria</taxon>
        <taxon>Bacillati</taxon>
        <taxon>Bacillota</taxon>
        <taxon>Bacilli</taxon>
        <taxon>Bacillales</taxon>
        <taxon>Bacillaceae</taxon>
        <taxon>Lottiidibacillus</taxon>
    </lineage>
</organism>
<proteinExistence type="inferred from homology"/>
<dbReference type="RefSeq" id="WP_094925921.1">
    <property type="nucleotide sequence ID" value="NZ_NPIA01000008.1"/>
</dbReference>
<dbReference type="PANTHER" id="PTHR43567:SF1">
    <property type="entry name" value="FLAVOREDOXIN"/>
    <property type="match status" value="1"/>
</dbReference>
<evidence type="ECO:0000256" key="2">
    <source>
        <dbReference type="ARBA" id="ARBA00022630"/>
    </source>
</evidence>
<dbReference type="SMART" id="SM00903">
    <property type="entry name" value="Flavin_Reduct"/>
    <property type="match status" value="1"/>
</dbReference>
<sequence length="185" mass="20705">MLKQTKTTVMHSYPGMVALVTAQWNGTKNIMAAGWHTYISYEPPIYGVAIGEERFTHHLIKESKEFAIQFVSADHANAILKAGTETGANGDKFQKLGISFISGVTIKCPILTDAYVAYECKLIDVNTYGDHDFFVGEITGFHRDDEKFTEEGLPNFEKLNIPLYLGRSKFLVADNNTKQISHKHS</sequence>
<evidence type="ECO:0000256" key="3">
    <source>
        <dbReference type="ARBA" id="ARBA00038054"/>
    </source>
</evidence>
<dbReference type="PANTHER" id="PTHR43567">
    <property type="entry name" value="FLAVOREDOXIN-RELATED-RELATED"/>
    <property type="match status" value="1"/>
</dbReference>
<accession>A0A263BQU2</accession>
<dbReference type="SUPFAM" id="SSF50475">
    <property type="entry name" value="FMN-binding split barrel"/>
    <property type="match status" value="1"/>
</dbReference>
<comment type="similarity">
    <text evidence="3">Belongs to the flavoredoxin family.</text>
</comment>
<keyword evidence="6" id="KW-1185">Reference proteome</keyword>
<dbReference type="Proteomes" id="UP000217083">
    <property type="component" value="Unassembled WGS sequence"/>
</dbReference>
<dbReference type="Pfam" id="PF01613">
    <property type="entry name" value="Flavin_Reduct"/>
    <property type="match status" value="1"/>
</dbReference>
<dbReference type="GO" id="GO:0010181">
    <property type="term" value="F:FMN binding"/>
    <property type="evidence" value="ECO:0007669"/>
    <property type="project" value="InterPro"/>
</dbReference>
<dbReference type="InterPro" id="IPR052174">
    <property type="entry name" value="Flavoredoxin"/>
</dbReference>
<gene>
    <name evidence="5" type="ORF">CIB95_13220</name>
</gene>
<comment type="cofactor">
    <cofactor evidence="1">
        <name>FMN</name>
        <dbReference type="ChEBI" id="CHEBI:58210"/>
    </cofactor>
</comment>
<comment type="caution">
    <text evidence="5">The sequence shown here is derived from an EMBL/GenBank/DDBJ whole genome shotgun (WGS) entry which is preliminary data.</text>
</comment>
<reference evidence="5 6" key="2">
    <citation type="submission" date="2017-09" db="EMBL/GenBank/DDBJ databases">
        <title>Bacillus patelloidae sp. nov., isolated from the intestinal tract of a marine limpet.</title>
        <authorList>
            <person name="Liu R."/>
            <person name="Dong C."/>
            <person name="Shao Z."/>
        </authorList>
    </citation>
    <scope>NUCLEOTIDE SEQUENCE [LARGE SCALE GENOMIC DNA]</scope>
    <source>
        <strain evidence="5 6">SA5d-4</strain>
    </source>
</reference>
<evidence type="ECO:0000313" key="6">
    <source>
        <dbReference type="Proteomes" id="UP000217083"/>
    </source>
</evidence>
<protein>
    <submittedName>
        <fullName evidence="5">Flavin oxidoreductase</fullName>
    </submittedName>
</protein>
<dbReference type="Gene3D" id="2.30.110.10">
    <property type="entry name" value="Electron Transport, Fmn-binding Protein, Chain A"/>
    <property type="match status" value="1"/>
</dbReference>
<keyword evidence="2" id="KW-0285">Flavoprotein</keyword>
<dbReference type="InterPro" id="IPR012349">
    <property type="entry name" value="Split_barrel_FMN-bd"/>
</dbReference>
<dbReference type="AlphaFoldDB" id="A0A263BQU2"/>
<dbReference type="InterPro" id="IPR002563">
    <property type="entry name" value="Flavin_Rdtase-like_dom"/>
</dbReference>
<evidence type="ECO:0000256" key="1">
    <source>
        <dbReference type="ARBA" id="ARBA00001917"/>
    </source>
</evidence>
<evidence type="ECO:0000259" key="4">
    <source>
        <dbReference type="SMART" id="SM00903"/>
    </source>
</evidence>
<name>A0A263BQU2_9BACI</name>